<proteinExistence type="inferred from homology"/>
<dbReference type="InterPro" id="IPR011864">
    <property type="entry name" value="Phosphate_PstC"/>
</dbReference>
<dbReference type="InterPro" id="IPR051124">
    <property type="entry name" value="Phosphate_Transport_Permease"/>
</dbReference>
<dbReference type="Proteomes" id="UP001628220">
    <property type="component" value="Unassembled WGS sequence"/>
</dbReference>
<name>A0ABQ0E0B0_9PORP</name>
<evidence type="ECO:0000313" key="13">
    <source>
        <dbReference type="Proteomes" id="UP001628220"/>
    </source>
</evidence>
<feature type="transmembrane region" description="Helical" evidence="9">
    <location>
        <begin position="115"/>
        <end position="134"/>
    </location>
</feature>
<dbReference type="SUPFAM" id="SSF161098">
    <property type="entry name" value="MetI-like"/>
    <property type="match status" value="1"/>
</dbReference>
<keyword evidence="6 9" id="KW-0812">Transmembrane</keyword>
<protein>
    <recommendedName>
        <fullName evidence="10">Phosphate transport system permease protein</fullName>
    </recommendedName>
</protein>
<keyword evidence="13" id="KW-1185">Reference proteome</keyword>
<accession>A0ABQ0E0B0</accession>
<evidence type="ECO:0000313" key="12">
    <source>
        <dbReference type="EMBL" id="GAB1251099.1"/>
    </source>
</evidence>
<evidence type="ECO:0000256" key="1">
    <source>
        <dbReference type="ARBA" id="ARBA00004651"/>
    </source>
</evidence>
<evidence type="ECO:0000256" key="8">
    <source>
        <dbReference type="ARBA" id="ARBA00023136"/>
    </source>
</evidence>
<feature type="transmembrane region" description="Helical" evidence="9">
    <location>
        <begin position="72"/>
        <end position="103"/>
    </location>
</feature>
<feature type="transmembrane region" description="Helical" evidence="9">
    <location>
        <begin position="271"/>
        <end position="293"/>
    </location>
</feature>
<dbReference type="PROSITE" id="PS50928">
    <property type="entry name" value="ABC_TM1"/>
    <property type="match status" value="1"/>
</dbReference>
<dbReference type="EMBL" id="BAAFSF010000001">
    <property type="protein sequence ID" value="GAB1251099.1"/>
    <property type="molecule type" value="Genomic_DNA"/>
</dbReference>
<evidence type="ECO:0000256" key="7">
    <source>
        <dbReference type="ARBA" id="ARBA00022989"/>
    </source>
</evidence>
<evidence type="ECO:0000256" key="10">
    <source>
        <dbReference type="RuleBase" id="RU363054"/>
    </source>
</evidence>
<evidence type="ECO:0000256" key="4">
    <source>
        <dbReference type="ARBA" id="ARBA00022475"/>
    </source>
</evidence>
<comment type="similarity">
    <text evidence="2 10">Belongs to the binding-protein-dependent transport system permease family. CysTW subfamily.</text>
</comment>
<sequence>MERTLSTAKQNSARLDHLFRGALKVAGVLVLLIAAALIVTLLVNSREAFGKFGFWGFLTSSEWNPTAGSEQYGALTFIIGTVVTSLLALLFCIPFSLPVALFIGEYFKGRPIARIISSLTDLLAGIPSIVYGLWGFYTLRPLIDAVDGANYNGYGILTSSLILSIMIIPYAASLSSEFIRMTPKGLKEAAYSLGCTRTEVIWRVVLPTSRSGIVAAYILALGRALGETMAVTMLIGNTDQIPNSILSTGQSMASLIANQFGEAQGLKLSSLMGIAFSLFLITAIINAIAKVILREKK</sequence>
<keyword evidence="4 10" id="KW-1003">Cell membrane</keyword>
<dbReference type="InterPro" id="IPR035906">
    <property type="entry name" value="MetI-like_sf"/>
</dbReference>
<comment type="caution">
    <text evidence="12">The sequence shown here is derived from an EMBL/GenBank/DDBJ whole genome shotgun (WGS) entry which is preliminary data.</text>
</comment>
<feature type="transmembrane region" description="Helical" evidence="9">
    <location>
        <begin position="21"/>
        <end position="43"/>
    </location>
</feature>
<organism evidence="12 13">
    <name type="scientific">Porphyromonas miyakawae</name>
    <dbReference type="NCBI Taxonomy" id="3137470"/>
    <lineage>
        <taxon>Bacteria</taxon>
        <taxon>Pseudomonadati</taxon>
        <taxon>Bacteroidota</taxon>
        <taxon>Bacteroidia</taxon>
        <taxon>Bacteroidales</taxon>
        <taxon>Porphyromonadaceae</taxon>
        <taxon>Porphyromonas</taxon>
    </lineage>
</organism>
<comment type="caution">
    <text evidence="10">Lacks conserved residue(s) required for the propagation of feature annotation.</text>
</comment>
<feature type="transmembrane region" description="Helical" evidence="9">
    <location>
        <begin position="154"/>
        <end position="179"/>
    </location>
</feature>
<keyword evidence="8 9" id="KW-0472">Membrane</keyword>
<reference evidence="12 13" key="1">
    <citation type="journal article" date="2025" name="Int. J. Syst. Evol. Microbiol.">
        <title>Desulfovibrio falkowii sp. nov., Porphyromonas miyakawae sp. nov., Mediterraneibacter flintii sp. nov. and Owariibacterium komagatae gen. nov., sp. nov., isolated from human faeces.</title>
        <authorList>
            <person name="Hamaguchi T."/>
            <person name="Ohara M."/>
            <person name="Hisatomi A."/>
            <person name="Sekiguchi K."/>
            <person name="Takeda J.I."/>
            <person name="Ueyama J."/>
            <person name="Ito M."/>
            <person name="Nishiwaki H."/>
            <person name="Ogi T."/>
            <person name="Hirayama M."/>
            <person name="Ohkuma M."/>
            <person name="Sakamoto M."/>
            <person name="Ohno K."/>
        </authorList>
    </citation>
    <scope>NUCLEOTIDE SEQUENCE [LARGE SCALE GENOMIC DNA]</scope>
    <source>
        <strain evidence="12 13">13CB11C</strain>
    </source>
</reference>
<evidence type="ECO:0000256" key="5">
    <source>
        <dbReference type="ARBA" id="ARBA00022592"/>
    </source>
</evidence>
<evidence type="ECO:0000256" key="6">
    <source>
        <dbReference type="ARBA" id="ARBA00022692"/>
    </source>
</evidence>
<dbReference type="CDD" id="cd06261">
    <property type="entry name" value="TM_PBP2"/>
    <property type="match status" value="1"/>
</dbReference>
<evidence type="ECO:0000256" key="3">
    <source>
        <dbReference type="ARBA" id="ARBA00022448"/>
    </source>
</evidence>
<gene>
    <name evidence="12" type="primary">pstC</name>
    <name evidence="12" type="ORF">Tsumi_02030</name>
</gene>
<keyword evidence="5 10" id="KW-0592">Phosphate transport</keyword>
<dbReference type="RefSeq" id="WP_411915592.1">
    <property type="nucleotide sequence ID" value="NZ_BAAFSF010000001.1"/>
</dbReference>
<comment type="subcellular location">
    <subcellularLocation>
        <location evidence="1 9">Cell membrane</location>
        <topology evidence="1 9">Multi-pass membrane protein</topology>
    </subcellularLocation>
</comment>
<dbReference type="PANTHER" id="PTHR30425">
    <property type="entry name" value="PHOSPHATE TRANSPORT SYSTEM PERMEASE PROTEIN PST"/>
    <property type="match status" value="1"/>
</dbReference>
<keyword evidence="7 9" id="KW-1133">Transmembrane helix</keyword>
<feature type="domain" description="ABC transmembrane type-1" evidence="11">
    <location>
        <begin position="78"/>
        <end position="289"/>
    </location>
</feature>
<dbReference type="InterPro" id="IPR000515">
    <property type="entry name" value="MetI-like"/>
</dbReference>
<dbReference type="PANTHER" id="PTHR30425:SF1">
    <property type="entry name" value="PHOSPHATE TRANSPORT SYSTEM PERMEASE PROTEIN PSTC"/>
    <property type="match status" value="1"/>
</dbReference>
<comment type="function">
    <text evidence="10">Part of the binding-protein-dependent transport system for phosphate; probably responsible for the translocation of the substrate across the membrane.</text>
</comment>
<dbReference type="Gene3D" id="1.10.3720.10">
    <property type="entry name" value="MetI-like"/>
    <property type="match status" value="1"/>
</dbReference>
<dbReference type="NCBIfam" id="TIGR02138">
    <property type="entry name" value="phosphate_pstC"/>
    <property type="match status" value="1"/>
</dbReference>
<dbReference type="Pfam" id="PF00528">
    <property type="entry name" value="BPD_transp_1"/>
    <property type="match status" value="1"/>
</dbReference>
<keyword evidence="3 9" id="KW-0813">Transport</keyword>
<evidence type="ECO:0000259" key="11">
    <source>
        <dbReference type="PROSITE" id="PS50928"/>
    </source>
</evidence>
<evidence type="ECO:0000256" key="9">
    <source>
        <dbReference type="RuleBase" id="RU363032"/>
    </source>
</evidence>
<evidence type="ECO:0000256" key="2">
    <source>
        <dbReference type="ARBA" id="ARBA00007069"/>
    </source>
</evidence>